<evidence type="ECO:0000256" key="3">
    <source>
        <dbReference type="ARBA" id="ARBA00023212"/>
    </source>
</evidence>
<dbReference type="PROSITE" id="PS51460">
    <property type="entry name" value="GAR"/>
    <property type="match status" value="1"/>
</dbReference>
<dbReference type="GO" id="GO:1904825">
    <property type="term" value="P:protein localization to microtubule plus-end"/>
    <property type="evidence" value="ECO:0007669"/>
    <property type="project" value="TreeGrafter"/>
</dbReference>
<reference evidence="5" key="3">
    <citation type="submission" date="2025-09" db="UniProtKB">
        <authorList>
            <consortium name="Ensembl"/>
        </authorList>
    </citation>
    <scope>IDENTIFICATION</scope>
</reference>
<dbReference type="InterPro" id="IPR003108">
    <property type="entry name" value="GAR_dom"/>
</dbReference>
<keyword evidence="3" id="KW-0206">Cytoskeleton</keyword>
<dbReference type="SUPFAM" id="SSF143575">
    <property type="entry name" value="GAS2 domain-like"/>
    <property type="match status" value="1"/>
</dbReference>
<reference evidence="5" key="2">
    <citation type="submission" date="2025-08" db="UniProtKB">
        <authorList>
            <consortium name="Ensembl"/>
        </authorList>
    </citation>
    <scope>IDENTIFICATION</scope>
</reference>
<keyword evidence="2" id="KW-0963">Cytoplasm</keyword>
<dbReference type="GO" id="GO:0005737">
    <property type="term" value="C:cytoplasm"/>
    <property type="evidence" value="ECO:0007669"/>
    <property type="project" value="TreeGrafter"/>
</dbReference>
<keyword evidence="6" id="KW-1185">Reference proteome</keyword>
<dbReference type="PANTHER" id="PTHR46756">
    <property type="entry name" value="TRANSGELIN"/>
    <property type="match status" value="1"/>
</dbReference>
<dbReference type="GO" id="GO:0008093">
    <property type="term" value="F:cytoskeletal anchor activity"/>
    <property type="evidence" value="ECO:0007669"/>
    <property type="project" value="TreeGrafter"/>
</dbReference>
<protein>
    <recommendedName>
        <fullName evidence="4">GAR domain-containing protein</fullName>
    </recommendedName>
</protein>
<dbReference type="STRING" id="62062.ENSHHUP00000047785"/>
<dbReference type="GO" id="GO:0035371">
    <property type="term" value="C:microtubule plus-end"/>
    <property type="evidence" value="ECO:0007669"/>
    <property type="project" value="TreeGrafter"/>
</dbReference>
<dbReference type="GO" id="GO:0001725">
    <property type="term" value="C:stress fiber"/>
    <property type="evidence" value="ECO:0007669"/>
    <property type="project" value="TreeGrafter"/>
</dbReference>
<dbReference type="GO" id="GO:0008017">
    <property type="term" value="F:microtubule binding"/>
    <property type="evidence" value="ECO:0007669"/>
    <property type="project" value="InterPro"/>
</dbReference>
<sequence>WLHNPERRQVLRTHVMVRVGGGWDTLEHYLDKHDPCRCVRSGTQAYTVRFMQPWDYEIGSYDITRVHSHSLHSVTIVLP</sequence>
<reference evidence="6" key="1">
    <citation type="submission" date="2018-06" db="EMBL/GenBank/DDBJ databases">
        <title>Genome assembly of Danube salmon.</title>
        <authorList>
            <person name="Macqueen D.J."/>
            <person name="Gundappa M.K."/>
        </authorList>
    </citation>
    <scope>NUCLEOTIDE SEQUENCE [LARGE SCALE GENOMIC DNA]</scope>
</reference>
<dbReference type="Ensembl" id="ENSHHUT00000049530.1">
    <property type="protein sequence ID" value="ENSHHUP00000047785.1"/>
    <property type="gene ID" value="ENSHHUG00000029026.1"/>
</dbReference>
<dbReference type="AlphaFoldDB" id="A0A4W5NEF5"/>
<evidence type="ECO:0000313" key="6">
    <source>
        <dbReference type="Proteomes" id="UP000314982"/>
    </source>
</evidence>
<dbReference type="Pfam" id="PF02187">
    <property type="entry name" value="GAS2"/>
    <property type="match status" value="1"/>
</dbReference>
<dbReference type="GO" id="GO:0005884">
    <property type="term" value="C:actin filament"/>
    <property type="evidence" value="ECO:0007669"/>
    <property type="project" value="TreeGrafter"/>
</dbReference>
<evidence type="ECO:0000259" key="4">
    <source>
        <dbReference type="PROSITE" id="PS51460"/>
    </source>
</evidence>
<dbReference type="PANTHER" id="PTHR46756:SF18">
    <property type="entry name" value="GAS2-LIKE PROTEIN PICKLED EGGS"/>
    <property type="match status" value="1"/>
</dbReference>
<evidence type="ECO:0000313" key="5">
    <source>
        <dbReference type="Ensembl" id="ENSHHUP00000047785.1"/>
    </source>
</evidence>
<dbReference type="InterPro" id="IPR036534">
    <property type="entry name" value="GAR_dom_sf"/>
</dbReference>
<dbReference type="GO" id="GO:0001578">
    <property type="term" value="P:microtubule bundle formation"/>
    <property type="evidence" value="ECO:0007669"/>
    <property type="project" value="TreeGrafter"/>
</dbReference>
<name>A0A4W5NEF5_9TELE</name>
<dbReference type="GO" id="GO:0051015">
    <property type="term" value="F:actin filament binding"/>
    <property type="evidence" value="ECO:0007669"/>
    <property type="project" value="TreeGrafter"/>
</dbReference>
<dbReference type="GeneTree" id="ENSGT01060000250264"/>
<dbReference type="SMART" id="SM00243">
    <property type="entry name" value="GAS2"/>
    <property type="match status" value="1"/>
</dbReference>
<feature type="domain" description="GAR" evidence="4">
    <location>
        <begin position="1"/>
        <end position="37"/>
    </location>
</feature>
<dbReference type="GO" id="GO:0031110">
    <property type="term" value="P:regulation of microtubule polymerization or depolymerization"/>
    <property type="evidence" value="ECO:0007669"/>
    <property type="project" value="TreeGrafter"/>
</dbReference>
<evidence type="ECO:0000256" key="2">
    <source>
        <dbReference type="ARBA" id="ARBA00022490"/>
    </source>
</evidence>
<evidence type="ECO:0000256" key="1">
    <source>
        <dbReference type="ARBA" id="ARBA00004245"/>
    </source>
</evidence>
<dbReference type="GO" id="GO:0051764">
    <property type="term" value="P:actin crosslink formation"/>
    <property type="evidence" value="ECO:0007669"/>
    <property type="project" value="TreeGrafter"/>
</dbReference>
<accession>A0A4W5NEF5</accession>
<dbReference type="Proteomes" id="UP000314982">
    <property type="component" value="Unassembled WGS sequence"/>
</dbReference>
<comment type="subcellular location">
    <subcellularLocation>
        <location evidence="1">Cytoplasm</location>
        <location evidence="1">Cytoskeleton</location>
    </subcellularLocation>
</comment>
<proteinExistence type="predicted"/>
<dbReference type="Gene3D" id="3.30.920.20">
    <property type="entry name" value="Gas2-like domain"/>
    <property type="match status" value="1"/>
</dbReference>
<organism evidence="5 6">
    <name type="scientific">Hucho hucho</name>
    <name type="common">huchen</name>
    <dbReference type="NCBI Taxonomy" id="62062"/>
    <lineage>
        <taxon>Eukaryota</taxon>
        <taxon>Metazoa</taxon>
        <taxon>Chordata</taxon>
        <taxon>Craniata</taxon>
        <taxon>Vertebrata</taxon>
        <taxon>Euteleostomi</taxon>
        <taxon>Actinopterygii</taxon>
        <taxon>Neopterygii</taxon>
        <taxon>Teleostei</taxon>
        <taxon>Protacanthopterygii</taxon>
        <taxon>Salmoniformes</taxon>
        <taxon>Salmonidae</taxon>
        <taxon>Salmoninae</taxon>
        <taxon>Hucho</taxon>
    </lineage>
</organism>